<dbReference type="SUPFAM" id="SSF52540">
    <property type="entry name" value="P-loop containing nucleoside triphosphate hydrolases"/>
    <property type="match status" value="1"/>
</dbReference>
<dbReference type="GO" id="GO:0004798">
    <property type="term" value="F:dTMP kinase activity"/>
    <property type="evidence" value="ECO:0007669"/>
    <property type="project" value="TreeGrafter"/>
</dbReference>
<keyword evidence="4" id="KW-0067">ATP-binding</keyword>
<dbReference type="OrthoDB" id="9774907at2"/>
<dbReference type="AlphaFoldDB" id="A0A2S7Z6Z8"/>
<keyword evidence="6" id="KW-0418">Kinase</keyword>
<gene>
    <name evidence="6" type="ORF">VEHSUH05_05545</name>
</gene>
<dbReference type="InterPro" id="IPR039430">
    <property type="entry name" value="Thymidylate_kin-like_dom"/>
</dbReference>
<name>A0A2S7Z6Z8_9FIRM</name>
<dbReference type="EMBL" id="PPDB01000007">
    <property type="protein sequence ID" value="PQL18837.1"/>
    <property type="molecule type" value="Genomic_DNA"/>
</dbReference>
<protein>
    <recommendedName>
        <fullName evidence="2">Thymidylate kinase</fullName>
    </recommendedName>
</protein>
<evidence type="ECO:0000256" key="1">
    <source>
        <dbReference type="ARBA" id="ARBA00009776"/>
    </source>
</evidence>
<dbReference type="GO" id="GO:0005829">
    <property type="term" value="C:cytosol"/>
    <property type="evidence" value="ECO:0007669"/>
    <property type="project" value="TreeGrafter"/>
</dbReference>
<keyword evidence="3" id="KW-0547">Nucleotide-binding</keyword>
<dbReference type="STRING" id="1298594.GCA_001312465_02715"/>
<dbReference type="Gene3D" id="3.40.50.300">
    <property type="entry name" value="P-loop containing nucleotide triphosphate hydrolases"/>
    <property type="match status" value="1"/>
</dbReference>
<feature type="domain" description="Thymidylate kinase-like" evidence="5">
    <location>
        <begin position="7"/>
        <end position="196"/>
    </location>
</feature>
<dbReference type="GO" id="GO:0006233">
    <property type="term" value="P:dTDP biosynthetic process"/>
    <property type="evidence" value="ECO:0007669"/>
    <property type="project" value="TreeGrafter"/>
</dbReference>
<proteinExistence type="inferred from homology"/>
<reference evidence="6 7" key="1">
    <citation type="submission" date="2018-01" db="EMBL/GenBank/DDBJ databases">
        <title>Draft genome sequences of clinical isolates and type strains of oral Veillonella including Veillonella infantum sp., nov.</title>
        <authorList>
            <person name="Mashima I."/>
            <person name="Liao Y.-C."/>
            <person name="Sabharwal A."/>
            <person name="Haase E.M."/>
            <person name="Nakazawa F."/>
            <person name="Scannapieco F.A."/>
        </authorList>
    </citation>
    <scope>NUCLEOTIDE SEQUENCE [LARGE SCALE GENOMIC DNA]</scope>
    <source>
        <strain evidence="6 7">JCM 15641</strain>
    </source>
</reference>
<dbReference type="GO" id="GO:0006227">
    <property type="term" value="P:dUDP biosynthetic process"/>
    <property type="evidence" value="ECO:0007669"/>
    <property type="project" value="TreeGrafter"/>
</dbReference>
<dbReference type="RefSeq" id="WP_105090980.1">
    <property type="nucleotide sequence ID" value="NZ_PPDB01000007.1"/>
</dbReference>
<dbReference type="InterPro" id="IPR027417">
    <property type="entry name" value="P-loop_NTPase"/>
</dbReference>
<dbReference type="FunFam" id="3.40.50.300:FF:002288">
    <property type="entry name" value="Probable thymidylate kinase"/>
    <property type="match status" value="1"/>
</dbReference>
<dbReference type="GO" id="GO:0005524">
    <property type="term" value="F:ATP binding"/>
    <property type="evidence" value="ECO:0007669"/>
    <property type="project" value="UniProtKB-KW"/>
</dbReference>
<sequence>MGTLIILEGGDGSGKATQTALLVKRLADEGRAVRSVSFPNYDSDASMPIKMYLAGEFGRDVNDVNPYIASSMYAIDRFASFRTDWEDFYNSGGIIVADRYTTSNMVHQMVKYEDPAERKNFLDWLEDYEFTKFGLPKPDAVCLLDMPLEVSEVLMAERTGKTGGATGDIHEGNHAYLAAVHGAYEELVERYKWHRISCVDGDDIKSYRLRTVEAIHEDVYAAVHSLLDALYI</sequence>
<comment type="similarity">
    <text evidence="1">Belongs to the thymidylate kinase family.</text>
</comment>
<evidence type="ECO:0000256" key="2">
    <source>
        <dbReference type="ARBA" id="ARBA00017144"/>
    </source>
</evidence>
<evidence type="ECO:0000256" key="4">
    <source>
        <dbReference type="ARBA" id="ARBA00022840"/>
    </source>
</evidence>
<evidence type="ECO:0000259" key="5">
    <source>
        <dbReference type="Pfam" id="PF02223"/>
    </source>
</evidence>
<dbReference type="Pfam" id="PF02223">
    <property type="entry name" value="Thymidylate_kin"/>
    <property type="match status" value="1"/>
</dbReference>
<dbReference type="PANTHER" id="PTHR10344">
    <property type="entry name" value="THYMIDYLATE KINASE"/>
    <property type="match status" value="1"/>
</dbReference>
<evidence type="ECO:0000313" key="6">
    <source>
        <dbReference type="EMBL" id="PQL18837.1"/>
    </source>
</evidence>
<evidence type="ECO:0000313" key="7">
    <source>
        <dbReference type="Proteomes" id="UP000237916"/>
    </source>
</evidence>
<dbReference type="PANTHER" id="PTHR10344:SF4">
    <property type="entry name" value="UMP-CMP KINASE 2, MITOCHONDRIAL"/>
    <property type="match status" value="1"/>
</dbReference>
<dbReference type="GO" id="GO:0006235">
    <property type="term" value="P:dTTP biosynthetic process"/>
    <property type="evidence" value="ECO:0007669"/>
    <property type="project" value="TreeGrafter"/>
</dbReference>
<keyword evidence="7" id="KW-1185">Reference proteome</keyword>
<dbReference type="Proteomes" id="UP000237916">
    <property type="component" value="Unassembled WGS sequence"/>
</dbReference>
<organism evidence="6 7">
    <name type="scientific">Veillonella denticariosi JCM 15641</name>
    <dbReference type="NCBI Taxonomy" id="1298594"/>
    <lineage>
        <taxon>Bacteria</taxon>
        <taxon>Bacillati</taxon>
        <taxon>Bacillota</taxon>
        <taxon>Negativicutes</taxon>
        <taxon>Veillonellales</taxon>
        <taxon>Veillonellaceae</taxon>
        <taxon>Veillonella</taxon>
    </lineage>
</organism>
<accession>A0A2S7Z6Z8</accession>
<comment type="caution">
    <text evidence="6">The sequence shown here is derived from an EMBL/GenBank/DDBJ whole genome shotgun (WGS) entry which is preliminary data.</text>
</comment>
<evidence type="ECO:0000256" key="3">
    <source>
        <dbReference type="ARBA" id="ARBA00022741"/>
    </source>
</evidence>
<keyword evidence="6" id="KW-0808">Transferase</keyword>